<feature type="coiled-coil region" evidence="1">
    <location>
        <begin position="18"/>
        <end position="80"/>
    </location>
</feature>
<evidence type="ECO:0000256" key="1">
    <source>
        <dbReference type="SAM" id="Coils"/>
    </source>
</evidence>
<evidence type="ECO:0000256" key="2">
    <source>
        <dbReference type="SAM" id="MobiDB-lite"/>
    </source>
</evidence>
<dbReference type="PROSITE" id="PS50217">
    <property type="entry name" value="BZIP"/>
    <property type="match status" value="1"/>
</dbReference>
<dbReference type="Gene3D" id="1.20.5.170">
    <property type="match status" value="1"/>
</dbReference>
<feature type="compositionally biased region" description="Polar residues" evidence="2">
    <location>
        <begin position="238"/>
        <end position="283"/>
    </location>
</feature>
<dbReference type="GO" id="GO:0003700">
    <property type="term" value="F:DNA-binding transcription factor activity"/>
    <property type="evidence" value="ECO:0007669"/>
    <property type="project" value="InterPro"/>
</dbReference>
<feature type="region of interest" description="Disordered" evidence="2">
    <location>
        <begin position="228"/>
        <end position="324"/>
    </location>
</feature>
<dbReference type="EMBL" id="LK056678">
    <property type="protein sequence ID" value="CDR88518.1"/>
    <property type="molecule type" value="Genomic_DNA"/>
</dbReference>
<evidence type="ECO:0000259" key="3">
    <source>
        <dbReference type="PROSITE" id="PS50217"/>
    </source>
</evidence>
<dbReference type="CDD" id="cd14688">
    <property type="entry name" value="bZIP_YAP"/>
    <property type="match status" value="1"/>
</dbReference>
<proteinExistence type="predicted"/>
<name>A0A127Z3T1_9BASI</name>
<keyword evidence="1" id="KW-0175">Coiled coil</keyword>
<sequence>MPLIMRPPAKNNDDMLDAERLRQIARRKEQNRNAQRRLRERKEEYTMQLEAQLAELHRRSQSQEEESHFLREALARMRAENQTLAEQVAMIHQVVPSTQSSHPLPQRASIDLGVDHFAPLNRSRNRSQSVTASMMPHFAFNHNVAAPWATSSQQPMPAVHAPFGATIAPGATHRLPFATASPLAGAPLAGAPLAGAPLAGAPLAGAPLAGAPLAGGMPVPRHEQIEDVAMPRSDDASRTSSISPASQRRDSSIISPFNSRANLSRHGSGQTELTIPSESSQSEGGPATKIRRVSDSGRVIGTSVSVSPAPSGDSAPIPSRTMAPEMATPVGEAKTDMAPLSTDSDDVMASCLESIHSLPRANADAESTQKAHFDHATSWMASNNDISGQLSLPDFRNPDLSSISKPLGLTPGALGLSNAMPGTGAGGDGWSISPWINLAPTPSAGMSSDMEHSSSRSYADSQRLETGMAFDNKKSLASRRGFSGSLKLETRAS</sequence>
<dbReference type="OrthoDB" id="2593073at2759"/>
<evidence type="ECO:0000313" key="4">
    <source>
        <dbReference type="EMBL" id="CDR88518.1"/>
    </source>
</evidence>
<organism evidence="4">
    <name type="scientific">Sporisorium scitamineum</name>
    <dbReference type="NCBI Taxonomy" id="49012"/>
    <lineage>
        <taxon>Eukaryota</taxon>
        <taxon>Fungi</taxon>
        <taxon>Dikarya</taxon>
        <taxon>Basidiomycota</taxon>
        <taxon>Ustilaginomycotina</taxon>
        <taxon>Ustilaginomycetes</taxon>
        <taxon>Ustilaginales</taxon>
        <taxon>Ustilaginaceae</taxon>
        <taxon>Sporisorium</taxon>
    </lineage>
</organism>
<dbReference type="SMART" id="SM00338">
    <property type="entry name" value="BRLZ"/>
    <property type="match status" value="1"/>
</dbReference>
<dbReference type="SUPFAM" id="SSF57959">
    <property type="entry name" value="Leucine zipper domain"/>
    <property type="match status" value="1"/>
</dbReference>
<feature type="region of interest" description="Disordered" evidence="2">
    <location>
        <begin position="443"/>
        <end position="472"/>
    </location>
</feature>
<feature type="domain" description="BZIP" evidence="3">
    <location>
        <begin position="26"/>
        <end position="84"/>
    </location>
</feature>
<dbReference type="AlphaFoldDB" id="A0A127Z3T1"/>
<reference evidence="4" key="1">
    <citation type="submission" date="2014-06" db="EMBL/GenBank/DDBJ databases">
        <authorList>
            <person name="Ju J."/>
            <person name="Zhang J."/>
        </authorList>
    </citation>
    <scope>NUCLEOTIDE SEQUENCE</scope>
    <source>
        <strain evidence="4">SscI8</strain>
    </source>
</reference>
<gene>
    <name evidence="4" type="ORF">SPSC_04345</name>
</gene>
<protein>
    <recommendedName>
        <fullName evidence="3">BZIP domain-containing protein</fullName>
    </recommendedName>
</protein>
<dbReference type="PROSITE" id="PS00036">
    <property type="entry name" value="BZIP_BASIC"/>
    <property type="match status" value="1"/>
</dbReference>
<dbReference type="InterPro" id="IPR004827">
    <property type="entry name" value="bZIP"/>
</dbReference>
<accession>A0A127Z3T1</accession>
<dbReference type="InterPro" id="IPR046347">
    <property type="entry name" value="bZIP_sf"/>
</dbReference>